<accession>A0ABP7P5T1</accession>
<evidence type="ECO:0000256" key="5">
    <source>
        <dbReference type="SAM" id="MobiDB-lite"/>
    </source>
</evidence>
<dbReference type="InterPro" id="IPR039565">
    <property type="entry name" value="BamD-like"/>
</dbReference>
<evidence type="ECO:0000256" key="4">
    <source>
        <dbReference type="PROSITE-ProRule" id="PRU00339"/>
    </source>
</evidence>
<dbReference type="Pfam" id="PF13432">
    <property type="entry name" value="TPR_16"/>
    <property type="match status" value="2"/>
</dbReference>
<reference evidence="9" key="1">
    <citation type="journal article" date="2019" name="Int. J. Syst. Evol. Microbiol.">
        <title>The Global Catalogue of Microorganisms (GCM) 10K type strain sequencing project: providing services to taxonomists for standard genome sequencing and annotation.</title>
        <authorList>
            <consortium name="The Broad Institute Genomics Platform"/>
            <consortium name="The Broad Institute Genome Sequencing Center for Infectious Disease"/>
            <person name="Wu L."/>
            <person name="Ma J."/>
        </authorList>
    </citation>
    <scope>NUCLEOTIDE SEQUENCE [LARGE SCALE GENOMIC DNA]</scope>
    <source>
        <strain evidence="9">JCM 16601</strain>
    </source>
</reference>
<comment type="caution">
    <text evidence="8">The sequence shown here is derived from an EMBL/GenBank/DDBJ whole genome shotgun (WGS) entry which is preliminary data.</text>
</comment>
<dbReference type="InterPro" id="IPR011990">
    <property type="entry name" value="TPR-like_helical_dom_sf"/>
</dbReference>
<dbReference type="Pfam" id="PF13174">
    <property type="entry name" value="TPR_6"/>
    <property type="match status" value="1"/>
</dbReference>
<organism evidence="8 9">
    <name type="scientific">Mucilaginibacter dorajii</name>
    <dbReference type="NCBI Taxonomy" id="692994"/>
    <lineage>
        <taxon>Bacteria</taxon>
        <taxon>Pseudomonadati</taxon>
        <taxon>Bacteroidota</taxon>
        <taxon>Sphingobacteriia</taxon>
        <taxon>Sphingobacteriales</taxon>
        <taxon>Sphingobacteriaceae</taxon>
        <taxon>Mucilaginibacter</taxon>
    </lineage>
</organism>
<proteinExistence type="predicted"/>
<dbReference type="EMBL" id="BAAAZC010000004">
    <property type="protein sequence ID" value="GAA3960081.1"/>
    <property type="molecule type" value="Genomic_DNA"/>
</dbReference>
<feature type="signal peptide" evidence="6">
    <location>
        <begin position="1"/>
        <end position="44"/>
    </location>
</feature>
<evidence type="ECO:0000259" key="7">
    <source>
        <dbReference type="Pfam" id="PF13525"/>
    </source>
</evidence>
<dbReference type="PROSITE" id="PS50005">
    <property type="entry name" value="TPR"/>
    <property type="match status" value="2"/>
</dbReference>
<evidence type="ECO:0000313" key="8">
    <source>
        <dbReference type="EMBL" id="GAA3960081.1"/>
    </source>
</evidence>
<dbReference type="InterPro" id="IPR019734">
    <property type="entry name" value="TPR_rpt"/>
</dbReference>
<name>A0ABP7P5T1_9SPHI</name>
<dbReference type="SMART" id="SM00028">
    <property type="entry name" value="TPR"/>
    <property type="match status" value="10"/>
</dbReference>
<feature type="compositionally biased region" description="Basic and acidic residues" evidence="5">
    <location>
        <begin position="1055"/>
        <end position="1065"/>
    </location>
</feature>
<dbReference type="Pfam" id="PF13525">
    <property type="entry name" value="YfiO"/>
    <property type="match status" value="1"/>
</dbReference>
<dbReference type="InterPro" id="IPR051685">
    <property type="entry name" value="Ycf3/AcsC/BcsC/TPR_MFPF"/>
</dbReference>
<keyword evidence="9" id="KW-1185">Reference proteome</keyword>
<protein>
    <submittedName>
        <fullName evidence="8">Tetratricopeptide repeat protein</fullName>
    </submittedName>
</protein>
<evidence type="ECO:0000256" key="1">
    <source>
        <dbReference type="ARBA" id="ARBA00022729"/>
    </source>
</evidence>
<feature type="chain" id="PRO_5046342093" evidence="6">
    <location>
        <begin position="45"/>
        <end position="1065"/>
    </location>
</feature>
<dbReference type="PANTHER" id="PTHR44943:SF8">
    <property type="entry name" value="TPR REPEAT-CONTAINING PROTEIN MJ0263"/>
    <property type="match status" value="1"/>
</dbReference>
<evidence type="ECO:0000256" key="2">
    <source>
        <dbReference type="ARBA" id="ARBA00022737"/>
    </source>
</evidence>
<dbReference type="SUPFAM" id="SSF48452">
    <property type="entry name" value="TPR-like"/>
    <property type="match status" value="6"/>
</dbReference>
<evidence type="ECO:0000256" key="3">
    <source>
        <dbReference type="ARBA" id="ARBA00022803"/>
    </source>
</evidence>
<evidence type="ECO:0000256" key="6">
    <source>
        <dbReference type="SAM" id="SignalP"/>
    </source>
</evidence>
<dbReference type="Gene3D" id="1.25.40.10">
    <property type="entry name" value="Tetratricopeptide repeat domain"/>
    <property type="match status" value="8"/>
</dbReference>
<feature type="repeat" description="TPR" evidence="4">
    <location>
        <begin position="136"/>
        <end position="169"/>
    </location>
</feature>
<dbReference type="PANTHER" id="PTHR44943">
    <property type="entry name" value="CELLULOSE SYNTHASE OPERON PROTEIN C"/>
    <property type="match status" value="1"/>
</dbReference>
<feature type="repeat" description="TPR" evidence="4">
    <location>
        <begin position="576"/>
        <end position="609"/>
    </location>
</feature>
<evidence type="ECO:0000313" key="9">
    <source>
        <dbReference type="Proteomes" id="UP001500742"/>
    </source>
</evidence>
<dbReference type="Proteomes" id="UP001500742">
    <property type="component" value="Unassembled WGS sequence"/>
</dbReference>
<gene>
    <name evidence="8" type="ORF">GCM10022210_04680</name>
</gene>
<keyword evidence="1 6" id="KW-0732">Signal</keyword>
<feature type="region of interest" description="Disordered" evidence="5">
    <location>
        <begin position="1040"/>
        <end position="1065"/>
    </location>
</feature>
<sequence>MLTTYVNYAFSFRYFSTIVSMRFMIKKRYIPLLIPVFIASTALAQQNQSNQIYNTYHSAIDLMTRGNYVSAAEQFRLVETSRLKTSTQPQFESDLSLVKENSQYYEAYCALNLNNDDAESMFQRFIKEHPENPLTKLAYFQIGKSYFKQGNYEKSLQWFDKVQAGELNGHDNTEYKFRKGYAYFSIGNYKDAQLLFAEVKAKKTEFTEDATYYFAYIAYLNKDYHLALVNFERLKKSKKYENSYPYYISAVYFLDKRYDDVINYAVPIVNSTHQQNETEMLRIIAASYFAKANFDNAVKYYGRFQDRDQGRTQNTQDSYQIGYTFYKVGNYAQAAVELEKLVEQKDVYSQNGNYTLGDVFLKLNNKQSARNAFLNASRLTYDKQLQEDALYEYAKLSYELDFNTEALAATRLYLKNYPRSRRNDEMKVLLGEELLNSRNYKEAVDILEPIPNKSESAQIAYQKVTYYRGLEFYNERAFENAIGIFLRSLKNPVDGKTAALTTYWMAEAMYEVRKYTESVETFEQFLAMPEAKETDVANYANYALAYAAFYGEQYKKAANYFEKFLAGDVKDESTKNDAVTRIGDSYFVLKSYSKALEYYDRIIAMHNQGEDYALFQRGMIQGLQGSLDTKISTLNDVLNKFPNSDYADDASFEIAYTYFLKTDGERAKTDLQAMIQKYPRSSYVPRALVTIGLIDYNAGNDDLAVESFKKVVQDYSSTDEAKQSLKQIEKIYTDKGDAQTFITYAGTTPIGNYTTADQESIMITAANNLYLKGDWQGCLGAVNAYFDKFPGKQIYEKQARFIRAQSLTNLNRTQEAVVDYNFILNDWTSAYSEKSLLAMANLYIRQKKYNEAVVFLKRLETNAEYKADYTFAINNLLLCYSEMQMPDDALSYVKLVRENDKTAQEDKFRTGLYAGKAYLQRGDTTAAIKELNYTITNTKTVAAAEAKYNVALVEYLKGRYKTSQKMCFDLAKEMPNYDYWIAKTYILLADNYVALKDNFQAKATLQSIIENYKGDDEILPTAKQQLEAINSGKKGKISAPAAIQETTPVAPADTTKAKADTTKTN</sequence>
<keyword evidence="2" id="KW-0677">Repeat</keyword>
<feature type="domain" description="Outer membrane lipoprotein BamD-like" evidence="7">
    <location>
        <begin position="611"/>
        <end position="731"/>
    </location>
</feature>
<keyword evidence="3 4" id="KW-0802">TPR repeat</keyword>